<protein>
    <recommendedName>
        <fullName evidence="5">BolA family transcriptional regulator</fullName>
    </recommendedName>
</protein>
<accession>A0A172WE13</accession>
<proteinExistence type="inferred from homology"/>
<dbReference type="GO" id="GO:0006351">
    <property type="term" value="P:DNA-templated transcription"/>
    <property type="evidence" value="ECO:0007669"/>
    <property type="project" value="TreeGrafter"/>
</dbReference>
<name>A0A172WE13_BUCSC</name>
<dbReference type="AlphaFoldDB" id="A0A172WE13"/>
<sequence>MIIKKIKDILTSVLNVQIIKVFNQSKKHKLSSNYSHIKIVVVSDDFVNYNLLKRHKKIYHLLSECITQYKIHGIALHTYTIYEWKSKINKNLFSPKCIK</sequence>
<dbReference type="RefSeq" id="WP_075474307.1">
    <property type="nucleotide sequence ID" value="NZ_CP011299.1"/>
</dbReference>
<evidence type="ECO:0008006" key="5">
    <source>
        <dbReference type="Google" id="ProtNLM"/>
    </source>
</evidence>
<dbReference type="EMBL" id="CP011299">
    <property type="protein sequence ID" value="ANF17182.1"/>
    <property type="molecule type" value="Genomic_DNA"/>
</dbReference>
<dbReference type="OrthoDB" id="9801469at2"/>
<dbReference type="InterPro" id="IPR036065">
    <property type="entry name" value="BolA-like_sf"/>
</dbReference>
<keyword evidence="4" id="KW-1185">Reference proteome</keyword>
<dbReference type="SUPFAM" id="SSF82657">
    <property type="entry name" value="BolA-like"/>
    <property type="match status" value="1"/>
</dbReference>
<gene>
    <name evidence="3" type="ORF">XW81_02155</name>
</gene>
<dbReference type="PATRIC" id="fig|118110.3.peg.430"/>
<dbReference type="InterPro" id="IPR002634">
    <property type="entry name" value="BolA"/>
</dbReference>
<evidence type="ECO:0000256" key="1">
    <source>
        <dbReference type="ARBA" id="ARBA00005578"/>
    </source>
</evidence>
<evidence type="ECO:0000313" key="3">
    <source>
        <dbReference type="EMBL" id="ANF17182.1"/>
    </source>
</evidence>
<dbReference type="Pfam" id="PF01722">
    <property type="entry name" value="BolA"/>
    <property type="match status" value="1"/>
</dbReference>
<dbReference type="STRING" id="118110.XW81_02155"/>
<dbReference type="Proteomes" id="UP000077654">
    <property type="component" value="Chromosome"/>
</dbReference>
<organism evidence="3 4">
    <name type="scientific">Buchnera aphidicola subsp. Schlechtendalia chinensis</name>
    <dbReference type="NCBI Taxonomy" id="118110"/>
    <lineage>
        <taxon>Bacteria</taxon>
        <taxon>Pseudomonadati</taxon>
        <taxon>Pseudomonadota</taxon>
        <taxon>Gammaproteobacteria</taxon>
        <taxon>Enterobacterales</taxon>
        <taxon>Erwiniaceae</taxon>
        <taxon>Buchnera</taxon>
    </lineage>
</organism>
<reference evidence="3 4" key="1">
    <citation type="submission" date="2015-04" db="EMBL/GenBank/DDBJ databases">
        <title>Buchnera aphidicola assembly.</title>
        <authorList>
            <person name="Zhang Y."/>
        </authorList>
    </citation>
    <scope>NUCLEOTIDE SEQUENCE [LARGE SCALE GENOMIC DNA]</scope>
    <source>
        <strain evidence="3 4">SC</strain>
    </source>
</reference>
<dbReference type="PANTHER" id="PTHR46229:SF2">
    <property type="entry name" value="BOLA-LIKE PROTEIN 1"/>
    <property type="match status" value="1"/>
</dbReference>
<dbReference type="GO" id="GO:0005829">
    <property type="term" value="C:cytosol"/>
    <property type="evidence" value="ECO:0007669"/>
    <property type="project" value="TreeGrafter"/>
</dbReference>
<dbReference type="Gene3D" id="3.30.300.90">
    <property type="entry name" value="BolA-like"/>
    <property type="match status" value="1"/>
</dbReference>
<dbReference type="InterPro" id="IPR050961">
    <property type="entry name" value="BolA/IbaG_stress_morph_reg"/>
</dbReference>
<comment type="similarity">
    <text evidence="1 2">Belongs to the BolA/IbaG family.</text>
</comment>
<evidence type="ECO:0000256" key="2">
    <source>
        <dbReference type="RuleBase" id="RU003860"/>
    </source>
</evidence>
<evidence type="ECO:0000313" key="4">
    <source>
        <dbReference type="Proteomes" id="UP000077654"/>
    </source>
</evidence>
<dbReference type="PIRSF" id="PIRSF003113">
    <property type="entry name" value="BolA"/>
    <property type="match status" value="1"/>
</dbReference>
<dbReference type="PANTHER" id="PTHR46229">
    <property type="entry name" value="BOLA TRANSCRIPTION REGULATOR"/>
    <property type="match status" value="1"/>
</dbReference>